<dbReference type="EMBL" id="MU853910">
    <property type="protein sequence ID" value="KAK3935711.1"/>
    <property type="molecule type" value="Genomic_DNA"/>
</dbReference>
<evidence type="ECO:0000256" key="3">
    <source>
        <dbReference type="ARBA" id="ARBA00023002"/>
    </source>
</evidence>
<dbReference type="GO" id="GO:0005811">
    <property type="term" value="C:lipid droplet"/>
    <property type="evidence" value="ECO:0007669"/>
    <property type="project" value="TreeGrafter"/>
</dbReference>
<dbReference type="SUPFAM" id="SSF51735">
    <property type="entry name" value="NAD(P)-binding Rossmann-fold domains"/>
    <property type="match status" value="1"/>
</dbReference>
<organism evidence="6 7">
    <name type="scientific">Diplogelasinospora grovesii</name>
    <dbReference type="NCBI Taxonomy" id="303347"/>
    <lineage>
        <taxon>Eukaryota</taxon>
        <taxon>Fungi</taxon>
        <taxon>Dikarya</taxon>
        <taxon>Ascomycota</taxon>
        <taxon>Pezizomycotina</taxon>
        <taxon>Sordariomycetes</taxon>
        <taxon>Sordariomycetidae</taxon>
        <taxon>Sordariales</taxon>
        <taxon>Diplogelasinosporaceae</taxon>
        <taxon>Diplogelasinospora</taxon>
    </lineage>
</organism>
<dbReference type="GO" id="GO:0005783">
    <property type="term" value="C:endoplasmic reticulum"/>
    <property type="evidence" value="ECO:0007669"/>
    <property type="project" value="TreeGrafter"/>
</dbReference>
<evidence type="ECO:0000256" key="1">
    <source>
        <dbReference type="ARBA" id="ARBA00006484"/>
    </source>
</evidence>
<dbReference type="GO" id="GO:0006654">
    <property type="term" value="P:phosphatidic acid biosynthetic process"/>
    <property type="evidence" value="ECO:0007669"/>
    <property type="project" value="TreeGrafter"/>
</dbReference>
<dbReference type="PRINTS" id="PR00080">
    <property type="entry name" value="SDRFAMILY"/>
</dbReference>
<dbReference type="Proteomes" id="UP001303473">
    <property type="component" value="Unassembled WGS sequence"/>
</dbReference>
<dbReference type="InterPro" id="IPR057326">
    <property type="entry name" value="KR_dom"/>
</dbReference>
<name>A0AAN6MZA0_9PEZI</name>
<proteinExistence type="inferred from homology"/>
<dbReference type="InterPro" id="IPR020904">
    <property type="entry name" value="Sc_DH/Rdtase_CS"/>
</dbReference>
<protein>
    <submittedName>
        <fullName evidence="6">Short-chain dehydrogenase/reductase</fullName>
    </submittedName>
</protein>
<dbReference type="SMART" id="SM00822">
    <property type="entry name" value="PKS_KR"/>
    <property type="match status" value="1"/>
</dbReference>
<evidence type="ECO:0000313" key="7">
    <source>
        <dbReference type="Proteomes" id="UP001303473"/>
    </source>
</evidence>
<dbReference type="PANTHER" id="PTHR44169:SF6">
    <property type="entry name" value="NADPH-DEPENDENT 1-ACYLDIHYDROXYACETONE PHOSPHATE REDUCTASE"/>
    <property type="match status" value="1"/>
</dbReference>
<feature type="domain" description="Ketoreductase" evidence="5">
    <location>
        <begin position="4"/>
        <end position="182"/>
    </location>
</feature>
<accession>A0AAN6MZA0</accession>
<dbReference type="Pfam" id="PF00106">
    <property type="entry name" value="adh_short"/>
    <property type="match status" value="1"/>
</dbReference>
<keyword evidence="3" id="KW-0560">Oxidoreductase</keyword>
<evidence type="ECO:0000313" key="6">
    <source>
        <dbReference type="EMBL" id="KAK3935711.1"/>
    </source>
</evidence>
<keyword evidence="2" id="KW-0521">NADP</keyword>
<dbReference type="PROSITE" id="PS00061">
    <property type="entry name" value="ADH_SHORT"/>
    <property type="match status" value="1"/>
</dbReference>
<evidence type="ECO:0000256" key="4">
    <source>
        <dbReference type="RuleBase" id="RU000363"/>
    </source>
</evidence>
<keyword evidence="7" id="KW-1185">Reference proteome</keyword>
<reference evidence="7" key="1">
    <citation type="journal article" date="2023" name="Mol. Phylogenet. Evol.">
        <title>Genome-scale phylogeny and comparative genomics of the fungal order Sordariales.</title>
        <authorList>
            <person name="Hensen N."/>
            <person name="Bonometti L."/>
            <person name="Westerberg I."/>
            <person name="Brannstrom I.O."/>
            <person name="Guillou S."/>
            <person name="Cros-Aarteil S."/>
            <person name="Calhoun S."/>
            <person name="Haridas S."/>
            <person name="Kuo A."/>
            <person name="Mondo S."/>
            <person name="Pangilinan J."/>
            <person name="Riley R."/>
            <person name="LaButti K."/>
            <person name="Andreopoulos B."/>
            <person name="Lipzen A."/>
            <person name="Chen C."/>
            <person name="Yan M."/>
            <person name="Daum C."/>
            <person name="Ng V."/>
            <person name="Clum A."/>
            <person name="Steindorff A."/>
            <person name="Ohm R.A."/>
            <person name="Martin F."/>
            <person name="Silar P."/>
            <person name="Natvig D.O."/>
            <person name="Lalanne C."/>
            <person name="Gautier V."/>
            <person name="Ament-Velasquez S.L."/>
            <person name="Kruys A."/>
            <person name="Hutchinson M.I."/>
            <person name="Powell A.J."/>
            <person name="Barry K."/>
            <person name="Miller A.N."/>
            <person name="Grigoriev I.V."/>
            <person name="Debuchy R."/>
            <person name="Gladieux P."/>
            <person name="Hiltunen Thoren M."/>
            <person name="Johannesson H."/>
        </authorList>
    </citation>
    <scope>NUCLEOTIDE SEQUENCE [LARGE SCALE GENOMIC DNA]</scope>
    <source>
        <strain evidence="7">CBS 340.73</strain>
    </source>
</reference>
<dbReference type="PRINTS" id="PR00081">
    <property type="entry name" value="GDHRDH"/>
</dbReference>
<dbReference type="GO" id="GO:0019433">
    <property type="term" value="P:triglyceride catabolic process"/>
    <property type="evidence" value="ECO:0007669"/>
    <property type="project" value="TreeGrafter"/>
</dbReference>
<gene>
    <name evidence="6" type="ORF">QBC46DRAFT_396818</name>
</gene>
<sequence length="280" mass="29880">MAPKTIVITGCSPGGIGSALAREFRMRGHTVYASGRSPNGIDPALVTLGCRTLTLDVTVAQSIADAQATVAAATGGRLDVLINNAGVLSALPFADTPVDEARRVFEVNVLGVWAVTRAFLPLLLAARGIVANMGSVNDVFCPPFMAAYSASKAAVEAMGRCMRKELAPLRVRVVTLKTGSVRSSLFTNASPTLPEDSLYAPLKAWIEGQGYLGPARFQNADDYARQIVNDLLKDKVRAVVWRGGLTTVGWFLSWFGWETMLDGQMIKGNGLHKLRLADSA</sequence>
<dbReference type="GO" id="GO:0004806">
    <property type="term" value="F:triacylglycerol lipase activity"/>
    <property type="evidence" value="ECO:0007669"/>
    <property type="project" value="TreeGrafter"/>
</dbReference>
<dbReference type="Gene3D" id="3.40.50.720">
    <property type="entry name" value="NAD(P)-binding Rossmann-like Domain"/>
    <property type="match status" value="1"/>
</dbReference>
<dbReference type="GO" id="GO:0000140">
    <property type="term" value="F:acylglycerone-phosphate reductase (NADP+) activity"/>
    <property type="evidence" value="ECO:0007669"/>
    <property type="project" value="TreeGrafter"/>
</dbReference>
<evidence type="ECO:0000259" key="5">
    <source>
        <dbReference type="SMART" id="SM00822"/>
    </source>
</evidence>
<dbReference type="AlphaFoldDB" id="A0AAN6MZA0"/>
<dbReference type="InterPro" id="IPR036291">
    <property type="entry name" value="NAD(P)-bd_dom_sf"/>
</dbReference>
<comment type="similarity">
    <text evidence="1 4">Belongs to the short-chain dehydrogenases/reductases (SDR) family.</text>
</comment>
<dbReference type="InterPro" id="IPR002347">
    <property type="entry name" value="SDR_fam"/>
</dbReference>
<comment type="caution">
    <text evidence="6">The sequence shown here is derived from an EMBL/GenBank/DDBJ whole genome shotgun (WGS) entry which is preliminary data.</text>
</comment>
<dbReference type="PANTHER" id="PTHR44169">
    <property type="entry name" value="NADPH-DEPENDENT 1-ACYLDIHYDROXYACETONE PHOSPHATE REDUCTASE"/>
    <property type="match status" value="1"/>
</dbReference>
<evidence type="ECO:0000256" key="2">
    <source>
        <dbReference type="ARBA" id="ARBA00022857"/>
    </source>
</evidence>